<dbReference type="AlphaFoldDB" id="A0A0E9QCD5"/>
<proteinExistence type="predicted"/>
<reference evidence="1" key="2">
    <citation type="journal article" date="2015" name="Fish Shellfish Immunol.">
        <title>Early steps in the European eel (Anguilla anguilla)-Vibrio vulnificus interaction in the gills: Role of the RtxA13 toxin.</title>
        <authorList>
            <person name="Callol A."/>
            <person name="Pajuelo D."/>
            <person name="Ebbesson L."/>
            <person name="Teles M."/>
            <person name="MacKenzie S."/>
            <person name="Amaro C."/>
        </authorList>
    </citation>
    <scope>NUCLEOTIDE SEQUENCE</scope>
</reference>
<accession>A0A0E9QCD5</accession>
<evidence type="ECO:0000313" key="1">
    <source>
        <dbReference type="EMBL" id="JAH13743.1"/>
    </source>
</evidence>
<dbReference type="EMBL" id="GBXM01094834">
    <property type="protein sequence ID" value="JAH13743.1"/>
    <property type="molecule type" value="Transcribed_RNA"/>
</dbReference>
<reference evidence="1" key="1">
    <citation type="submission" date="2014-11" db="EMBL/GenBank/DDBJ databases">
        <authorList>
            <person name="Amaro Gonzalez C."/>
        </authorList>
    </citation>
    <scope>NUCLEOTIDE SEQUENCE</scope>
</reference>
<protein>
    <submittedName>
        <fullName evidence="1">Uncharacterized protein</fullName>
    </submittedName>
</protein>
<name>A0A0E9QCD5_ANGAN</name>
<organism evidence="1">
    <name type="scientific">Anguilla anguilla</name>
    <name type="common">European freshwater eel</name>
    <name type="synonym">Muraena anguilla</name>
    <dbReference type="NCBI Taxonomy" id="7936"/>
    <lineage>
        <taxon>Eukaryota</taxon>
        <taxon>Metazoa</taxon>
        <taxon>Chordata</taxon>
        <taxon>Craniata</taxon>
        <taxon>Vertebrata</taxon>
        <taxon>Euteleostomi</taxon>
        <taxon>Actinopterygii</taxon>
        <taxon>Neopterygii</taxon>
        <taxon>Teleostei</taxon>
        <taxon>Anguilliformes</taxon>
        <taxon>Anguillidae</taxon>
        <taxon>Anguilla</taxon>
    </lineage>
</organism>
<sequence length="36" mass="4245">MQFECTEGNWEIAKGEFTISFNCDENSNFKIWIALQ</sequence>